<evidence type="ECO:0000313" key="2">
    <source>
        <dbReference type="EMBL" id="QCT03880.1"/>
    </source>
</evidence>
<proteinExistence type="predicted"/>
<accession>A0A4P8XPZ5</accession>
<dbReference type="RefSeq" id="WP_138226690.1">
    <property type="nucleotide sequence ID" value="NZ_CP040396.1"/>
</dbReference>
<dbReference type="Pfam" id="PF00570">
    <property type="entry name" value="HRDC"/>
    <property type="match status" value="1"/>
</dbReference>
<dbReference type="AlphaFoldDB" id="A0A4P8XPZ5"/>
<keyword evidence="3" id="KW-1185">Reference proteome</keyword>
<dbReference type="GO" id="GO:0000166">
    <property type="term" value="F:nucleotide binding"/>
    <property type="evidence" value="ECO:0007669"/>
    <property type="project" value="InterPro"/>
</dbReference>
<dbReference type="OrthoDB" id="26793at2"/>
<dbReference type="Gene3D" id="1.10.150.80">
    <property type="entry name" value="HRDC domain"/>
    <property type="match status" value="1"/>
</dbReference>
<dbReference type="EMBL" id="CP040396">
    <property type="protein sequence ID" value="QCT03880.1"/>
    <property type="molecule type" value="Genomic_DNA"/>
</dbReference>
<dbReference type="SUPFAM" id="SSF47819">
    <property type="entry name" value="HRDC-like"/>
    <property type="match status" value="1"/>
</dbReference>
<dbReference type="GO" id="GO:0003676">
    <property type="term" value="F:nucleic acid binding"/>
    <property type="evidence" value="ECO:0007669"/>
    <property type="project" value="InterPro"/>
</dbReference>
<gene>
    <name evidence="2" type="ORF">E6C60_3169</name>
</gene>
<evidence type="ECO:0000259" key="1">
    <source>
        <dbReference type="PROSITE" id="PS50967"/>
    </source>
</evidence>
<dbReference type="KEGG" id="palo:E6C60_3169"/>
<organism evidence="2 3">
    <name type="scientific">Paenibacillus algicola</name>
    <dbReference type="NCBI Taxonomy" id="2565926"/>
    <lineage>
        <taxon>Bacteria</taxon>
        <taxon>Bacillati</taxon>
        <taxon>Bacillota</taxon>
        <taxon>Bacilli</taxon>
        <taxon>Bacillales</taxon>
        <taxon>Paenibacillaceae</taxon>
        <taxon>Paenibacillus</taxon>
    </lineage>
</organism>
<name>A0A4P8XPZ5_9BACL</name>
<dbReference type="InterPro" id="IPR002121">
    <property type="entry name" value="HRDC_dom"/>
</dbReference>
<sequence>MDIVFMNQMSRPGSGGHETAQLWIGEEEGSWYLGWRGSEGEGEGGDEAWYEGGSWQELLCVYRHGLAQKLALGYRPVIAGVFHEPEESGSSNRHALRLQCYSERCGSEELYSELCAWRRRKAAAGRKAPYFIASNRVLRMISAFIPKTQEELLQLPGIGSTKAQEHGEDWLEMTSRVERVHGFPLNWVEAALEEDEFMSWLYTQKEQKYKLELEKYRTNRQLLEGIARSLNMEALSEVTGMSRRAVIEAVEALEKAGYNTEPLISAELAVMPEEEQDHVWKALEELGDTFLKPILQRVYGEEEREGLSQEQLYERLRLIRIRYRREAESHGRRAV</sequence>
<dbReference type="InterPro" id="IPR010997">
    <property type="entry name" value="HRDC-like_sf"/>
</dbReference>
<dbReference type="Proteomes" id="UP000300879">
    <property type="component" value="Chromosome"/>
</dbReference>
<evidence type="ECO:0000313" key="3">
    <source>
        <dbReference type="Proteomes" id="UP000300879"/>
    </source>
</evidence>
<feature type="domain" description="HRDC" evidence="1">
    <location>
        <begin position="104"/>
        <end position="184"/>
    </location>
</feature>
<protein>
    <submittedName>
        <fullName evidence="2">HRDC domain protein</fullName>
    </submittedName>
</protein>
<dbReference type="PROSITE" id="PS50967">
    <property type="entry name" value="HRDC"/>
    <property type="match status" value="1"/>
</dbReference>
<reference evidence="2 3" key="1">
    <citation type="submission" date="2019-05" db="EMBL/GenBank/DDBJ databases">
        <authorList>
            <person name="Chen C."/>
        </authorList>
    </citation>
    <scope>NUCLEOTIDE SEQUENCE [LARGE SCALE GENOMIC DNA]</scope>
    <source>
        <strain evidence="2 3">HB172198</strain>
    </source>
</reference>
<dbReference type="InterPro" id="IPR044876">
    <property type="entry name" value="HRDC_dom_sf"/>
</dbReference>